<proteinExistence type="predicted"/>
<dbReference type="WBParaSite" id="PSAMB.scaffold1389size32224.g13097.t1">
    <property type="protein sequence ID" value="PSAMB.scaffold1389size32224.g13097.t1"/>
    <property type="gene ID" value="PSAMB.scaffold1389size32224.g13097"/>
</dbReference>
<evidence type="ECO:0000256" key="1">
    <source>
        <dbReference type="SAM" id="MobiDB-lite"/>
    </source>
</evidence>
<organism evidence="2 3">
    <name type="scientific">Plectus sambesii</name>
    <dbReference type="NCBI Taxonomy" id="2011161"/>
    <lineage>
        <taxon>Eukaryota</taxon>
        <taxon>Metazoa</taxon>
        <taxon>Ecdysozoa</taxon>
        <taxon>Nematoda</taxon>
        <taxon>Chromadorea</taxon>
        <taxon>Plectida</taxon>
        <taxon>Plectina</taxon>
        <taxon>Plectoidea</taxon>
        <taxon>Plectidae</taxon>
        <taxon>Plectus</taxon>
    </lineage>
</organism>
<evidence type="ECO:0000313" key="2">
    <source>
        <dbReference type="Proteomes" id="UP000887566"/>
    </source>
</evidence>
<feature type="region of interest" description="Disordered" evidence="1">
    <location>
        <begin position="20"/>
        <end position="39"/>
    </location>
</feature>
<dbReference type="AlphaFoldDB" id="A0A914UZB6"/>
<sequence length="86" mass="9252">MAGADGEELIGREWSAACPRTRALNPSRKTRGAPQPRRWLRTSSGADQLLCFTKSQMKSSCPPPVDADLIRVTANDCCAPALPPLS</sequence>
<protein>
    <submittedName>
        <fullName evidence="3">Uncharacterized protein</fullName>
    </submittedName>
</protein>
<dbReference type="Proteomes" id="UP000887566">
    <property type="component" value="Unplaced"/>
</dbReference>
<evidence type="ECO:0000313" key="3">
    <source>
        <dbReference type="WBParaSite" id="PSAMB.scaffold1389size32224.g13097.t1"/>
    </source>
</evidence>
<name>A0A914UZB6_9BILA</name>
<keyword evidence="2" id="KW-1185">Reference proteome</keyword>
<reference evidence="3" key="1">
    <citation type="submission" date="2022-11" db="UniProtKB">
        <authorList>
            <consortium name="WormBaseParasite"/>
        </authorList>
    </citation>
    <scope>IDENTIFICATION</scope>
</reference>
<accession>A0A914UZB6</accession>